<dbReference type="NCBIfam" id="NF002616">
    <property type="entry name" value="PRK02268.1-2"/>
    <property type="match status" value="1"/>
</dbReference>
<gene>
    <name evidence="4" type="ORF">P5G50_17585</name>
</gene>
<evidence type="ECO:0000313" key="4">
    <source>
        <dbReference type="EMBL" id="MDN4616265.1"/>
    </source>
</evidence>
<feature type="compositionally biased region" description="Basic and acidic residues" evidence="2">
    <location>
        <begin position="145"/>
        <end position="154"/>
    </location>
</feature>
<dbReference type="Pfam" id="PF01878">
    <property type="entry name" value="EVE"/>
    <property type="match status" value="1"/>
</dbReference>
<protein>
    <recommendedName>
        <fullName evidence="1">UPF0310 protein P5G50_17585</fullName>
    </recommendedName>
</protein>
<proteinExistence type="inferred from homology"/>
<dbReference type="HAMAP" id="MF_00771">
    <property type="entry name" value="UPF0310"/>
    <property type="match status" value="1"/>
</dbReference>
<keyword evidence="5" id="KW-1185">Reference proteome</keyword>
<feature type="domain" description="EVE" evidence="3">
    <location>
        <begin position="4"/>
        <end position="143"/>
    </location>
</feature>
<evidence type="ECO:0000256" key="2">
    <source>
        <dbReference type="SAM" id="MobiDB-lite"/>
    </source>
</evidence>
<organism evidence="4 5">
    <name type="scientific">Leifsonia williamsii</name>
    <dbReference type="NCBI Taxonomy" id="3035919"/>
    <lineage>
        <taxon>Bacteria</taxon>
        <taxon>Bacillati</taxon>
        <taxon>Actinomycetota</taxon>
        <taxon>Actinomycetes</taxon>
        <taxon>Micrococcales</taxon>
        <taxon>Microbacteriaceae</taxon>
        <taxon>Leifsonia</taxon>
    </lineage>
</organism>
<evidence type="ECO:0000313" key="5">
    <source>
        <dbReference type="Proteomes" id="UP001174208"/>
    </source>
</evidence>
<accession>A0ABT8KFM9</accession>
<dbReference type="InterPro" id="IPR002740">
    <property type="entry name" value="EVE_domain"/>
</dbReference>
<dbReference type="Gene3D" id="3.10.590.10">
    <property type="entry name" value="ph1033 like domains"/>
    <property type="match status" value="1"/>
</dbReference>
<dbReference type="InterPro" id="IPR022996">
    <property type="entry name" value="UPF0310"/>
</dbReference>
<dbReference type="Proteomes" id="UP001174208">
    <property type="component" value="Unassembled WGS sequence"/>
</dbReference>
<dbReference type="InterPro" id="IPR015947">
    <property type="entry name" value="PUA-like_sf"/>
</dbReference>
<evidence type="ECO:0000259" key="3">
    <source>
        <dbReference type="Pfam" id="PF01878"/>
    </source>
</evidence>
<name>A0ABT8KFM9_9MICO</name>
<reference evidence="4" key="1">
    <citation type="submission" date="2023-06" db="EMBL/GenBank/DDBJ databases">
        <title>MT1 and MT2 Draft Genomes of Novel Species.</title>
        <authorList>
            <person name="Venkateswaran K."/>
        </authorList>
    </citation>
    <scope>NUCLEOTIDE SEQUENCE</scope>
    <source>
        <strain evidence="4">F6_8S_P_1B</strain>
    </source>
</reference>
<evidence type="ECO:0000256" key="1">
    <source>
        <dbReference type="HAMAP-Rule" id="MF_00771"/>
    </source>
</evidence>
<dbReference type="EMBL" id="JAROCF010000001">
    <property type="protein sequence ID" value="MDN4616265.1"/>
    <property type="molecule type" value="Genomic_DNA"/>
</dbReference>
<feature type="region of interest" description="Disordered" evidence="2">
    <location>
        <begin position="145"/>
        <end position="165"/>
    </location>
</feature>
<dbReference type="RefSeq" id="WP_301212825.1">
    <property type="nucleotide sequence ID" value="NZ_JAROCF010000001.1"/>
</dbReference>
<comment type="caution">
    <text evidence="4">The sequence shown here is derived from an EMBL/GenBank/DDBJ whole genome shotgun (WGS) entry which is preliminary data.</text>
</comment>
<dbReference type="SUPFAM" id="SSF88697">
    <property type="entry name" value="PUA domain-like"/>
    <property type="match status" value="1"/>
</dbReference>
<dbReference type="CDD" id="cd21132">
    <property type="entry name" value="EVE-like"/>
    <property type="match status" value="1"/>
</dbReference>
<comment type="similarity">
    <text evidence="1">Belongs to the UPF0310 family.</text>
</comment>
<sequence>MAIRYWLGVVQRDHVLRGVAGGFAQVNHGARAPLERMHGADGFVFYSPKTAYPDGEPLKEFTAIGRIADDETYQATQGPMMTGPNGDFRPWRRRVEWDHDAVATPIRPMLPSLDFTRDNRDWGYQLRRGLIEISRHDFELIRRQMRPSPEDTRRNRSSARITMAR</sequence>